<gene>
    <name evidence="2" type="ORF">WA1_24430</name>
</gene>
<dbReference type="RefSeq" id="WP_017739918.1">
    <property type="nucleotide sequence ID" value="NZ_KQ976354.1"/>
</dbReference>
<evidence type="ECO:0000256" key="1">
    <source>
        <dbReference type="SAM" id="MobiDB-lite"/>
    </source>
</evidence>
<organism evidence="2 3">
    <name type="scientific">Scytonema hofmannii PCC 7110</name>
    <dbReference type="NCBI Taxonomy" id="128403"/>
    <lineage>
        <taxon>Bacteria</taxon>
        <taxon>Bacillati</taxon>
        <taxon>Cyanobacteriota</taxon>
        <taxon>Cyanophyceae</taxon>
        <taxon>Nostocales</taxon>
        <taxon>Scytonemataceae</taxon>
        <taxon>Scytonema</taxon>
    </lineage>
</organism>
<accession>A0A139X7U7</accession>
<keyword evidence="3" id="KW-1185">Reference proteome</keyword>
<name>A0A139X7U7_9CYAN</name>
<comment type="caution">
    <text evidence="2">The sequence shown here is derived from an EMBL/GenBank/DDBJ whole genome shotgun (WGS) entry which is preliminary data.</text>
</comment>
<evidence type="ECO:0000313" key="2">
    <source>
        <dbReference type="EMBL" id="KYC40779.1"/>
    </source>
</evidence>
<feature type="region of interest" description="Disordered" evidence="1">
    <location>
        <begin position="1"/>
        <end position="40"/>
    </location>
</feature>
<dbReference type="AlphaFoldDB" id="A0A139X7U7"/>
<reference evidence="2 3" key="1">
    <citation type="journal article" date="2013" name="Genome Biol. Evol.">
        <title>Genomes of Stigonematalean cyanobacteria (subsection V) and the evolution of oxygenic photosynthesis from prokaryotes to plastids.</title>
        <authorList>
            <person name="Dagan T."/>
            <person name="Roettger M."/>
            <person name="Stucken K."/>
            <person name="Landan G."/>
            <person name="Koch R."/>
            <person name="Major P."/>
            <person name="Gould S.B."/>
            <person name="Goremykin V.V."/>
            <person name="Rippka R."/>
            <person name="Tandeau de Marsac N."/>
            <person name="Gugger M."/>
            <person name="Lockhart P.J."/>
            <person name="Allen J.F."/>
            <person name="Brune I."/>
            <person name="Maus I."/>
            <person name="Puhler A."/>
            <person name="Martin W.F."/>
        </authorList>
    </citation>
    <scope>NUCLEOTIDE SEQUENCE [LARGE SCALE GENOMIC DNA]</scope>
    <source>
        <strain evidence="2 3">PCC 7110</strain>
    </source>
</reference>
<dbReference type="Proteomes" id="UP000076925">
    <property type="component" value="Unassembled WGS sequence"/>
</dbReference>
<sequence length="127" mass="14347">MAETQKQGQPTDRKPDEWQQDLKSQPMPGKNFGIQGASTGESPLNAYEIKELYIQLKGFSSDEMKQITVLPTGTPLEHGTKYVDLMNSERKEFTAGEDMKAGPNNRYVAKKDIDRILWSKLIDANNQ</sequence>
<protein>
    <submittedName>
        <fullName evidence="2">Uncharacterized protein</fullName>
    </submittedName>
</protein>
<proteinExistence type="predicted"/>
<dbReference type="STRING" id="128403.WA1_24430"/>
<feature type="compositionally biased region" description="Polar residues" evidence="1">
    <location>
        <begin position="1"/>
        <end position="10"/>
    </location>
</feature>
<evidence type="ECO:0000313" key="3">
    <source>
        <dbReference type="Proteomes" id="UP000076925"/>
    </source>
</evidence>
<dbReference type="EMBL" id="ANNX02000026">
    <property type="protein sequence ID" value="KYC40779.1"/>
    <property type="molecule type" value="Genomic_DNA"/>
</dbReference>
<dbReference type="OrthoDB" id="5509072at2"/>